<evidence type="ECO:0000313" key="2">
    <source>
        <dbReference type="Proteomes" id="UP001153678"/>
    </source>
</evidence>
<keyword evidence="2" id="KW-1185">Reference proteome</keyword>
<protein>
    <submittedName>
        <fullName evidence="1">4085_t:CDS:1</fullName>
    </submittedName>
</protein>
<gene>
    <name evidence="1" type="ORF">FWILDA_LOCUS17803</name>
</gene>
<name>A0A9W4TAY2_9GLOM</name>
<sequence>MTPPYQNDATLTQKVQLTYQTLLRSTRMRNRSLSLVNAYYLGQLIDAATTSPAQRTLQMATLTKHYYRTAIRVYHLFENLGVQRIFTTQRLTLTMIRQL</sequence>
<dbReference type="AlphaFoldDB" id="A0A9W4TAY2"/>
<proteinExistence type="predicted"/>
<reference evidence="1" key="1">
    <citation type="submission" date="2022-08" db="EMBL/GenBank/DDBJ databases">
        <authorList>
            <person name="Kallberg Y."/>
            <person name="Tangrot J."/>
            <person name="Rosling A."/>
        </authorList>
    </citation>
    <scope>NUCLEOTIDE SEQUENCE</scope>
    <source>
        <strain evidence="1">Wild A</strain>
    </source>
</reference>
<dbReference type="EMBL" id="CAMKVN010015181">
    <property type="protein sequence ID" value="CAI2196890.1"/>
    <property type="molecule type" value="Genomic_DNA"/>
</dbReference>
<accession>A0A9W4TAY2</accession>
<evidence type="ECO:0000313" key="1">
    <source>
        <dbReference type="EMBL" id="CAI2196890.1"/>
    </source>
</evidence>
<organism evidence="1 2">
    <name type="scientific">Funneliformis geosporum</name>
    <dbReference type="NCBI Taxonomy" id="1117311"/>
    <lineage>
        <taxon>Eukaryota</taxon>
        <taxon>Fungi</taxon>
        <taxon>Fungi incertae sedis</taxon>
        <taxon>Mucoromycota</taxon>
        <taxon>Glomeromycotina</taxon>
        <taxon>Glomeromycetes</taxon>
        <taxon>Glomerales</taxon>
        <taxon>Glomeraceae</taxon>
        <taxon>Funneliformis</taxon>
    </lineage>
</organism>
<feature type="non-terminal residue" evidence="1">
    <location>
        <position position="99"/>
    </location>
</feature>
<dbReference type="OrthoDB" id="2444761at2759"/>
<dbReference type="Proteomes" id="UP001153678">
    <property type="component" value="Unassembled WGS sequence"/>
</dbReference>
<comment type="caution">
    <text evidence="1">The sequence shown here is derived from an EMBL/GenBank/DDBJ whole genome shotgun (WGS) entry which is preliminary data.</text>
</comment>